<feature type="region of interest" description="Disordered" evidence="1">
    <location>
        <begin position="339"/>
        <end position="364"/>
    </location>
</feature>
<keyword evidence="4" id="KW-1185">Reference proteome</keyword>
<evidence type="ECO:0000259" key="2">
    <source>
        <dbReference type="Pfam" id="PF17180"/>
    </source>
</evidence>
<evidence type="ECO:0000256" key="1">
    <source>
        <dbReference type="SAM" id="MobiDB-lite"/>
    </source>
</evidence>
<proteinExistence type="predicted"/>
<feature type="compositionally biased region" description="Polar residues" evidence="1">
    <location>
        <begin position="344"/>
        <end position="363"/>
    </location>
</feature>
<dbReference type="Pfam" id="PF17180">
    <property type="entry name" value="Zn_ribbon_3CxxC_2"/>
    <property type="match status" value="1"/>
</dbReference>
<gene>
    <name evidence="3" type="ORF">AFUS01_LOCUS28815</name>
</gene>
<sequence>MTGKNQDLKVGIQAYEGSKITIPSIPDLSGSKEILNCGQSFEVIMERMKTLLGVNEWCHGEYECTTCQRIWHSCRAWKNYGQECKGCHSNVVPSKLEQLFPYCCTSCGCQWKDKMKESSKCKKCGSIAKMFMFMADRRKYMEAHNLRHNNEEDQLHNHEKELCEHCQALPWKDCMIRCDPSVNKEIPAQQQIRKKKKIAPKIPSSPGIRTGELSPHSFPSSCGEKRQGFSYATVTKIYEPPNWTLPSSDECQSSPDDQGKYSSGASSGNPDTSFDSGDFYKPCQILPSHSDEEIPTSKPPQTWNFQQESLKAKHDYFYNQNTITSEIYQRNKSIHHVSEIRGFSSPSENRARSEYSSNDSRGVQSGGVMDYCSVM</sequence>
<dbReference type="Proteomes" id="UP000708208">
    <property type="component" value="Unassembled WGS sequence"/>
</dbReference>
<protein>
    <recommendedName>
        <fullName evidence="2">Zinc finger domain-containing protein</fullName>
    </recommendedName>
</protein>
<feature type="compositionally biased region" description="Polar residues" evidence="1">
    <location>
        <begin position="244"/>
        <end position="275"/>
    </location>
</feature>
<accession>A0A8J2KKQ6</accession>
<dbReference type="InterPro" id="IPR033446">
    <property type="entry name" value="ZCCHC24_Znf-3CxxC"/>
</dbReference>
<feature type="region of interest" description="Disordered" evidence="1">
    <location>
        <begin position="244"/>
        <end position="302"/>
    </location>
</feature>
<name>A0A8J2KKQ6_9HEXA</name>
<organism evidence="3 4">
    <name type="scientific">Allacma fusca</name>
    <dbReference type="NCBI Taxonomy" id="39272"/>
    <lineage>
        <taxon>Eukaryota</taxon>
        <taxon>Metazoa</taxon>
        <taxon>Ecdysozoa</taxon>
        <taxon>Arthropoda</taxon>
        <taxon>Hexapoda</taxon>
        <taxon>Collembola</taxon>
        <taxon>Symphypleona</taxon>
        <taxon>Sminthuridae</taxon>
        <taxon>Allacma</taxon>
    </lineage>
</organism>
<dbReference type="EMBL" id="CAJVCH010417418">
    <property type="protein sequence ID" value="CAG7818302.1"/>
    <property type="molecule type" value="Genomic_DNA"/>
</dbReference>
<evidence type="ECO:0000313" key="3">
    <source>
        <dbReference type="EMBL" id="CAG7818302.1"/>
    </source>
</evidence>
<feature type="region of interest" description="Disordered" evidence="1">
    <location>
        <begin position="187"/>
        <end position="225"/>
    </location>
</feature>
<feature type="domain" description="Zinc finger" evidence="2">
    <location>
        <begin position="58"/>
        <end position="96"/>
    </location>
</feature>
<comment type="caution">
    <text evidence="3">The sequence shown here is derived from an EMBL/GenBank/DDBJ whole genome shotgun (WGS) entry which is preliminary data.</text>
</comment>
<dbReference type="AlphaFoldDB" id="A0A8J2KKQ6"/>
<evidence type="ECO:0000313" key="4">
    <source>
        <dbReference type="Proteomes" id="UP000708208"/>
    </source>
</evidence>
<reference evidence="3" key="1">
    <citation type="submission" date="2021-06" db="EMBL/GenBank/DDBJ databases">
        <authorList>
            <person name="Hodson N. C."/>
            <person name="Mongue J. A."/>
            <person name="Jaron S. K."/>
        </authorList>
    </citation>
    <scope>NUCLEOTIDE SEQUENCE</scope>
</reference>